<dbReference type="EMBL" id="JAGMWT010000007">
    <property type="protein sequence ID" value="KAH7125205.1"/>
    <property type="molecule type" value="Genomic_DNA"/>
</dbReference>
<reference evidence="1" key="1">
    <citation type="journal article" date="2021" name="Nat. Commun.">
        <title>Genetic determinants of endophytism in the Arabidopsis root mycobiome.</title>
        <authorList>
            <person name="Mesny F."/>
            <person name="Miyauchi S."/>
            <person name="Thiergart T."/>
            <person name="Pickel B."/>
            <person name="Atanasova L."/>
            <person name="Karlsson M."/>
            <person name="Huettel B."/>
            <person name="Barry K.W."/>
            <person name="Haridas S."/>
            <person name="Chen C."/>
            <person name="Bauer D."/>
            <person name="Andreopoulos W."/>
            <person name="Pangilinan J."/>
            <person name="LaButti K."/>
            <person name="Riley R."/>
            <person name="Lipzen A."/>
            <person name="Clum A."/>
            <person name="Drula E."/>
            <person name="Henrissat B."/>
            <person name="Kohler A."/>
            <person name="Grigoriev I.V."/>
            <person name="Martin F.M."/>
            <person name="Hacquard S."/>
        </authorList>
    </citation>
    <scope>NUCLEOTIDE SEQUENCE</scope>
    <source>
        <strain evidence="1">MPI-CAGE-CH-0243</strain>
    </source>
</reference>
<organism evidence="1 2">
    <name type="scientific">Dendryphion nanum</name>
    <dbReference type="NCBI Taxonomy" id="256645"/>
    <lineage>
        <taxon>Eukaryota</taxon>
        <taxon>Fungi</taxon>
        <taxon>Dikarya</taxon>
        <taxon>Ascomycota</taxon>
        <taxon>Pezizomycotina</taxon>
        <taxon>Dothideomycetes</taxon>
        <taxon>Pleosporomycetidae</taxon>
        <taxon>Pleosporales</taxon>
        <taxon>Torulaceae</taxon>
        <taxon>Dendryphion</taxon>
    </lineage>
</organism>
<evidence type="ECO:0000313" key="2">
    <source>
        <dbReference type="Proteomes" id="UP000700596"/>
    </source>
</evidence>
<dbReference type="AlphaFoldDB" id="A0A9P9DR68"/>
<dbReference type="OrthoDB" id="3793816at2759"/>
<comment type="caution">
    <text evidence="1">The sequence shown here is derived from an EMBL/GenBank/DDBJ whole genome shotgun (WGS) entry which is preliminary data.</text>
</comment>
<name>A0A9P9DR68_9PLEO</name>
<sequence>MEEQLLHDDKILDIYTPKTKIATAFHRRGDRFFLVLPRAYGMAEGWKLWGELNFPKPSDPSPDPPSSHPRLNPRFWFREGKDQQPTNTLVSLEDLLQAEVPFLKDTGMRRSLWVSEDRDAREVDEVLVEVIIKEAQYCQRCAYCGAWEYSYPDSARHQRVGKGKTGRPWYWCGDCSRSAKPFSLNWWYDPDKLPDRIYFQLGAN</sequence>
<proteinExistence type="predicted"/>
<gene>
    <name evidence="1" type="ORF">B0J11DRAFT_579767</name>
</gene>
<protein>
    <submittedName>
        <fullName evidence="1">Uncharacterized protein</fullName>
    </submittedName>
</protein>
<accession>A0A9P9DR68</accession>
<keyword evidence="2" id="KW-1185">Reference proteome</keyword>
<dbReference type="Proteomes" id="UP000700596">
    <property type="component" value="Unassembled WGS sequence"/>
</dbReference>
<evidence type="ECO:0000313" key="1">
    <source>
        <dbReference type="EMBL" id="KAH7125205.1"/>
    </source>
</evidence>